<name>A0A1X6WPP1_9ENTE</name>
<comment type="catalytic activity">
    <reaction evidence="1">
        <text>adenosylcob(III)inamide + ATP = adenosylcob(III)inamide phosphate + ADP + H(+)</text>
        <dbReference type="Rhea" id="RHEA:15769"/>
        <dbReference type="ChEBI" id="CHEBI:2480"/>
        <dbReference type="ChEBI" id="CHEBI:15378"/>
        <dbReference type="ChEBI" id="CHEBI:30616"/>
        <dbReference type="ChEBI" id="CHEBI:58502"/>
        <dbReference type="ChEBI" id="CHEBI:456216"/>
        <dbReference type="EC" id="2.7.1.156"/>
    </reaction>
</comment>
<dbReference type="CDD" id="cd00544">
    <property type="entry name" value="CobU"/>
    <property type="match status" value="1"/>
</dbReference>
<evidence type="ECO:0000313" key="20">
    <source>
        <dbReference type="EMBL" id="SLM86249.1"/>
    </source>
</evidence>
<dbReference type="PANTHER" id="PTHR34848:SF1">
    <property type="entry name" value="BIFUNCTIONAL ADENOSYLCOBALAMIN BIOSYNTHESIS PROTEIN COBU"/>
    <property type="match status" value="1"/>
</dbReference>
<proteinExistence type="inferred from homology"/>
<evidence type="ECO:0000256" key="12">
    <source>
        <dbReference type="ARBA" id="ARBA00022741"/>
    </source>
</evidence>
<evidence type="ECO:0000256" key="13">
    <source>
        <dbReference type="ARBA" id="ARBA00022777"/>
    </source>
</evidence>
<keyword evidence="12 19" id="KW-0547">Nucleotide-binding</keyword>
<dbReference type="GO" id="GO:0008820">
    <property type="term" value="F:cobinamide phosphate guanylyltransferase activity"/>
    <property type="evidence" value="ECO:0007669"/>
    <property type="project" value="UniProtKB-EC"/>
</dbReference>
<keyword evidence="13" id="KW-0418">Kinase</keyword>
<comment type="pathway">
    <text evidence="6">Cofactor biosynthesis; adenosylcobalamin biosynthesis; adenosylcobalamin from cob(II)yrinate a,c-diamide: step 5/7.</text>
</comment>
<dbReference type="OrthoDB" id="9799422at2"/>
<feature type="binding site" evidence="19">
    <location>
        <begin position="33"/>
        <end position="35"/>
    </location>
    <ligand>
        <name>GTP</name>
        <dbReference type="ChEBI" id="CHEBI:37565"/>
    </ligand>
</feature>
<keyword evidence="21" id="KW-1185">Reference proteome</keyword>
<dbReference type="RefSeq" id="WP_086951870.1">
    <property type="nucleotide sequence ID" value="NZ_FWFD01000013.1"/>
</dbReference>
<comment type="catalytic activity">
    <reaction evidence="3">
        <text>adenosylcob(III)inamide + GTP = adenosylcob(III)inamide phosphate + GDP + H(+)</text>
        <dbReference type="Rhea" id="RHEA:15765"/>
        <dbReference type="ChEBI" id="CHEBI:2480"/>
        <dbReference type="ChEBI" id="CHEBI:15378"/>
        <dbReference type="ChEBI" id="CHEBI:37565"/>
        <dbReference type="ChEBI" id="CHEBI:58189"/>
        <dbReference type="ChEBI" id="CHEBI:58502"/>
        <dbReference type="EC" id="2.7.1.156"/>
    </reaction>
</comment>
<dbReference type="NCBIfam" id="NF004469">
    <property type="entry name" value="PRK05800.1"/>
    <property type="match status" value="1"/>
</dbReference>
<feature type="binding site" evidence="19">
    <location>
        <begin position="9"/>
        <end position="16"/>
    </location>
    <ligand>
        <name>GTP</name>
        <dbReference type="ChEBI" id="CHEBI:37565"/>
    </ligand>
</feature>
<comment type="similarity">
    <text evidence="7">Belongs to the CobU/CobP family.</text>
</comment>
<organism evidence="20 21">
    <name type="scientific">Vagococcus fluvialis bH819</name>
    <dbReference type="NCBI Taxonomy" id="1255619"/>
    <lineage>
        <taxon>Bacteria</taxon>
        <taxon>Bacillati</taxon>
        <taxon>Bacillota</taxon>
        <taxon>Bacilli</taxon>
        <taxon>Lactobacillales</taxon>
        <taxon>Enterococcaceae</taxon>
        <taxon>Vagococcus</taxon>
    </lineage>
</organism>
<evidence type="ECO:0000256" key="11">
    <source>
        <dbReference type="ARBA" id="ARBA00022679"/>
    </source>
</evidence>
<dbReference type="PANTHER" id="PTHR34848">
    <property type="match status" value="1"/>
</dbReference>
<reference evidence="21" key="1">
    <citation type="submission" date="2017-02" db="EMBL/GenBank/DDBJ databases">
        <authorList>
            <person name="Dridi B."/>
        </authorList>
    </citation>
    <scope>NUCLEOTIDE SEQUENCE [LARGE SCALE GENOMIC DNA]</scope>
    <source>
        <strain evidence="21">bH819</strain>
    </source>
</reference>
<evidence type="ECO:0000256" key="5">
    <source>
        <dbReference type="ARBA" id="ARBA00004692"/>
    </source>
</evidence>
<keyword evidence="11 20" id="KW-0808">Transferase</keyword>
<dbReference type="Proteomes" id="UP000195918">
    <property type="component" value="Unassembled WGS sequence"/>
</dbReference>
<sequence length="197" mass="22779">MGKIILVIGGARSGKSTFAEAKLQEKSSVCYLATSLVDSEDTEMVERVRKHRKQRPSTWHTEERYRNIGDYLSKNKNYDGYLLDCATTLSMNYFYAMMTDQYGKNYEMIDQIIAQFTEDEKDKIESQIMNEWQHILREVKSVEGDIYIVSNEVGLGIVPENSFTRWFRDVYGRVNQLLGKESDNVYLVVAGIPVMIK</sequence>
<comment type="catalytic activity">
    <reaction evidence="2">
        <text>adenosylcob(III)inamide phosphate + GTP + H(+) = adenosylcob(III)inamide-GDP + diphosphate</text>
        <dbReference type="Rhea" id="RHEA:22712"/>
        <dbReference type="ChEBI" id="CHEBI:15378"/>
        <dbReference type="ChEBI" id="CHEBI:33019"/>
        <dbReference type="ChEBI" id="CHEBI:37565"/>
        <dbReference type="ChEBI" id="CHEBI:58502"/>
        <dbReference type="ChEBI" id="CHEBI:60487"/>
        <dbReference type="EC" id="2.7.7.62"/>
    </reaction>
</comment>
<feature type="binding site" evidence="19">
    <location>
        <position position="63"/>
    </location>
    <ligand>
        <name>GTP</name>
        <dbReference type="ChEBI" id="CHEBI:37565"/>
    </ligand>
</feature>
<feature type="active site" description="GMP-histidine intermediate" evidence="18">
    <location>
        <position position="51"/>
    </location>
</feature>
<evidence type="ECO:0000256" key="10">
    <source>
        <dbReference type="ARBA" id="ARBA00022573"/>
    </source>
</evidence>
<evidence type="ECO:0000256" key="16">
    <source>
        <dbReference type="ARBA" id="ARBA00029570"/>
    </source>
</evidence>
<dbReference type="InterPro" id="IPR003203">
    <property type="entry name" value="CobU/CobP"/>
</dbReference>
<evidence type="ECO:0000256" key="14">
    <source>
        <dbReference type="ARBA" id="ARBA00022840"/>
    </source>
</evidence>
<dbReference type="Pfam" id="PF02283">
    <property type="entry name" value="CobU"/>
    <property type="match status" value="1"/>
</dbReference>
<dbReference type="GO" id="GO:0009236">
    <property type="term" value="P:cobalamin biosynthetic process"/>
    <property type="evidence" value="ECO:0007669"/>
    <property type="project" value="UniProtKB-UniPathway"/>
</dbReference>
<evidence type="ECO:0000313" key="21">
    <source>
        <dbReference type="Proteomes" id="UP000195918"/>
    </source>
</evidence>
<evidence type="ECO:0000256" key="19">
    <source>
        <dbReference type="PIRSR" id="PIRSR006135-2"/>
    </source>
</evidence>
<evidence type="ECO:0000256" key="9">
    <source>
        <dbReference type="ARBA" id="ARBA00012523"/>
    </source>
</evidence>
<gene>
    <name evidence="20" type="ORF">FM121_09175</name>
</gene>
<dbReference type="InterPro" id="IPR027417">
    <property type="entry name" value="P-loop_NTPase"/>
</dbReference>
<dbReference type="EC" id="2.7.1.156" evidence="8"/>
<comment type="function">
    <text evidence="4">Catalyzes ATP-dependent phosphorylation of adenosylcobinamide and addition of GMP to adenosylcobinamide phosphate.</text>
</comment>
<dbReference type="EC" id="2.7.7.62" evidence="9"/>
<evidence type="ECO:0000256" key="4">
    <source>
        <dbReference type="ARBA" id="ARBA00003889"/>
    </source>
</evidence>
<evidence type="ECO:0000256" key="17">
    <source>
        <dbReference type="ARBA" id="ARBA00030571"/>
    </source>
</evidence>
<feature type="binding site" evidence="19">
    <location>
        <begin position="52"/>
        <end position="55"/>
    </location>
    <ligand>
        <name>GTP</name>
        <dbReference type="ChEBI" id="CHEBI:37565"/>
    </ligand>
</feature>
<evidence type="ECO:0000256" key="2">
    <source>
        <dbReference type="ARBA" id="ARBA00000711"/>
    </source>
</evidence>
<keyword evidence="14" id="KW-0067">ATP-binding</keyword>
<dbReference type="Gene3D" id="3.40.50.300">
    <property type="entry name" value="P-loop containing nucleotide triphosphate hydrolases"/>
    <property type="match status" value="1"/>
</dbReference>
<keyword evidence="20" id="KW-0548">Nucleotidyltransferase</keyword>
<dbReference type="GO" id="GO:0043752">
    <property type="term" value="F:adenosylcobinamide kinase activity"/>
    <property type="evidence" value="ECO:0007669"/>
    <property type="project" value="UniProtKB-EC"/>
</dbReference>
<evidence type="ECO:0000256" key="8">
    <source>
        <dbReference type="ARBA" id="ARBA00012016"/>
    </source>
</evidence>
<dbReference type="PIRSF" id="PIRSF006135">
    <property type="entry name" value="CobU"/>
    <property type="match status" value="1"/>
</dbReference>
<dbReference type="SUPFAM" id="SSF52540">
    <property type="entry name" value="P-loop containing nucleoside triphosphate hydrolases"/>
    <property type="match status" value="1"/>
</dbReference>
<keyword evidence="10" id="KW-0169">Cobalamin biosynthesis</keyword>
<dbReference type="AlphaFoldDB" id="A0A1X6WPP1"/>
<accession>A0A1X6WPP1</accession>
<dbReference type="EMBL" id="FWFD01000013">
    <property type="protein sequence ID" value="SLM86249.1"/>
    <property type="molecule type" value="Genomic_DNA"/>
</dbReference>
<evidence type="ECO:0000256" key="18">
    <source>
        <dbReference type="PIRSR" id="PIRSR006135-1"/>
    </source>
</evidence>
<feature type="binding site" evidence="19">
    <location>
        <position position="84"/>
    </location>
    <ligand>
        <name>GTP</name>
        <dbReference type="ChEBI" id="CHEBI:37565"/>
    </ligand>
</feature>
<evidence type="ECO:0000256" key="15">
    <source>
        <dbReference type="ARBA" id="ARBA00023134"/>
    </source>
</evidence>
<evidence type="ECO:0000256" key="6">
    <source>
        <dbReference type="ARBA" id="ARBA00005159"/>
    </source>
</evidence>
<evidence type="ECO:0000256" key="7">
    <source>
        <dbReference type="ARBA" id="ARBA00007490"/>
    </source>
</evidence>
<dbReference type="UniPathway" id="UPA00148">
    <property type="reaction ID" value="UER00236"/>
</dbReference>
<dbReference type="GO" id="GO:0005525">
    <property type="term" value="F:GTP binding"/>
    <property type="evidence" value="ECO:0007669"/>
    <property type="project" value="UniProtKB-KW"/>
</dbReference>
<evidence type="ECO:0000256" key="1">
    <source>
        <dbReference type="ARBA" id="ARBA00000312"/>
    </source>
</evidence>
<keyword evidence="15 19" id="KW-0342">GTP-binding</keyword>
<evidence type="ECO:0000256" key="3">
    <source>
        <dbReference type="ARBA" id="ARBA00001522"/>
    </source>
</evidence>
<comment type="pathway">
    <text evidence="5">Cofactor biosynthesis; adenosylcobalamin biosynthesis; adenosylcobalamin from cob(II)yrinate a,c-diamide: step 6/7.</text>
</comment>
<dbReference type="GO" id="GO:0005524">
    <property type="term" value="F:ATP binding"/>
    <property type="evidence" value="ECO:0007669"/>
    <property type="project" value="UniProtKB-KW"/>
</dbReference>
<protein>
    <recommendedName>
        <fullName evidence="16">Adenosylcobinamide kinase</fullName>
        <ecNumber evidence="8">2.7.1.156</ecNumber>
        <ecNumber evidence="9">2.7.7.62</ecNumber>
    </recommendedName>
    <alternativeName>
        <fullName evidence="17">Adenosylcobinamide-phosphate guanylyltransferase</fullName>
    </alternativeName>
</protein>